<reference evidence="3" key="1">
    <citation type="submission" date="2017-05" db="EMBL/GenBank/DDBJ databases">
        <authorList>
            <person name="Ray J."/>
            <person name="Price M."/>
            <person name="Deutschbauer A."/>
        </authorList>
    </citation>
    <scope>NUCLEOTIDE SEQUENCE [LARGE SCALE GENOMIC DNA]</scope>
    <source>
        <strain evidence="3">DSM 19842</strain>
    </source>
</reference>
<evidence type="ECO:0008006" key="4">
    <source>
        <dbReference type="Google" id="ProtNLM"/>
    </source>
</evidence>
<evidence type="ECO:0000313" key="2">
    <source>
        <dbReference type="EMBL" id="ARS34128.1"/>
    </source>
</evidence>
<dbReference type="KEGG" id="pact:CA264_00985"/>
<accession>A0A1X9YMM5</accession>
<dbReference type="STRING" id="709015.GCA_000472485_04380"/>
<evidence type="ECO:0000313" key="3">
    <source>
        <dbReference type="Proteomes" id="UP000266292"/>
    </source>
</evidence>
<organism evidence="2 3">
    <name type="scientific">Pontibacter actiniarum</name>
    <dbReference type="NCBI Taxonomy" id="323450"/>
    <lineage>
        <taxon>Bacteria</taxon>
        <taxon>Pseudomonadati</taxon>
        <taxon>Bacteroidota</taxon>
        <taxon>Cytophagia</taxon>
        <taxon>Cytophagales</taxon>
        <taxon>Hymenobacteraceae</taxon>
        <taxon>Pontibacter</taxon>
    </lineage>
</organism>
<evidence type="ECO:0000256" key="1">
    <source>
        <dbReference type="SAM" id="Coils"/>
    </source>
</evidence>
<feature type="coiled-coil region" evidence="1">
    <location>
        <begin position="328"/>
        <end position="355"/>
    </location>
</feature>
<sequence>MEKNSIYVIHSDSKIESLYTLFPLIVSEHSALVNFLHINSKEARKAEGECVILVRVFKGNDSFQTVEEKRKYIQDFKRRFRRVVMLDDGAGSDSLYFEYMDLVDLYYKGKLLKEKAAYLQPAYGRQLFTNYYNQTYGVTDEKEKMRNPPSDPALLNKLRVSWNLGYGIYPMANVLFTKMARVAVNANLSKALKPVYTYHYKRMLRDLDKPLNVSAKSNYVHARFGYSAFPHTVGYQRKLLLSKCSSHSSIVTGKVAPSAYNKEIKKMAAVLSPFGWGEICYRDYEAILNEALLIKPNMDGIETWPNVYKSHETYVPIDWDGNDLLETIERVSSNIAEHRNIIEQAREEYKGALRQIDSRVLSFLQEAAGGALV</sequence>
<name>A0A1X9YMM5_9BACT</name>
<dbReference type="Proteomes" id="UP000266292">
    <property type="component" value="Chromosome"/>
</dbReference>
<proteinExistence type="predicted"/>
<dbReference type="AlphaFoldDB" id="A0A1X9YMM5"/>
<keyword evidence="1" id="KW-0175">Coiled coil</keyword>
<gene>
    <name evidence="2" type="ORF">CA264_00985</name>
</gene>
<protein>
    <recommendedName>
        <fullName evidence="4">Glycosyltransferase</fullName>
    </recommendedName>
</protein>
<keyword evidence="3" id="KW-1185">Reference proteome</keyword>
<dbReference type="EMBL" id="CP021235">
    <property type="protein sequence ID" value="ARS34128.1"/>
    <property type="molecule type" value="Genomic_DNA"/>
</dbReference>
<dbReference type="RefSeq" id="WP_025609548.1">
    <property type="nucleotide sequence ID" value="NZ_CP021235.1"/>
</dbReference>
<dbReference type="OrthoDB" id="7052726at2"/>